<sequence>MEVHQVLIIKMLSHLNIVNLIEVIDDRNTDHFCMVLEYVEGKWVIEGAGLPGGLGQNVLGRYLRDIVSGLMYLYSHWGKSYQPELLLSKRGVPVQFPDCVFYAEHIERSDHLFASCG</sequence>
<dbReference type="SUPFAM" id="SSF56112">
    <property type="entry name" value="Protein kinase-like (PK-like)"/>
    <property type="match status" value="1"/>
</dbReference>
<evidence type="ECO:0008006" key="3">
    <source>
        <dbReference type="Google" id="ProtNLM"/>
    </source>
</evidence>
<reference evidence="1" key="1">
    <citation type="journal article" date="2017" name="Nature">
        <title>The sunflower genome provides insights into oil metabolism, flowering and Asterid evolution.</title>
        <authorList>
            <person name="Badouin H."/>
            <person name="Gouzy J."/>
            <person name="Grassa C.J."/>
            <person name="Murat F."/>
            <person name="Staton S.E."/>
            <person name="Cottret L."/>
            <person name="Lelandais-Briere C."/>
            <person name="Owens G.L."/>
            <person name="Carrere S."/>
            <person name="Mayjonade B."/>
            <person name="Legrand L."/>
            <person name="Gill N."/>
            <person name="Kane N.C."/>
            <person name="Bowers J.E."/>
            <person name="Hubner S."/>
            <person name="Bellec A."/>
            <person name="Berard A."/>
            <person name="Berges H."/>
            <person name="Blanchet N."/>
            <person name="Boniface M.C."/>
            <person name="Brunel D."/>
            <person name="Catrice O."/>
            <person name="Chaidir N."/>
            <person name="Claudel C."/>
            <person name="Donnadieu C."/>
            <person name="Faraut T."/>
            <person name="Fievet G."/>
            <person name="Helmstetter N."/>
            <person name="King M."/>
            <person name="Knapp S.J."/>
            <person name="Lai Z."/>
            <person name="Le Paslier M.C."/>
            <person name="Lippi Y."/>
            <person name="Lorenzon L."/>
            <person name="Mandel J.R."/>
            <person name="Marage G."/>
            <person name="Marchand G."/>
            <person name="Marquand E."/>
            <person name="Bret-Mestries E."/>
            <person name="Morien E."/>
            <person name="Nambeesan S."/>
            <person name="Nguyen T."/>
            <person name="Pegot-Espagnet P."/>
            <person name="Pouilly N."/>
            <person name="Raftis F."/>
            <person name="Sallet E."/>
            <person name="Schiex T."/>
            <person name="Thomas J."/>
            <person name="Vandecasteele C."/>
            <person name="Vares D."/>
            <person name="Vear F."/>
            <person name="Vautrin S."/>
            <person name="Crespi M."/>
            <person name="Mangin B."/>
            <person name="Burke J.M."/>
            <person name="Salse J."/>
            <person name="Munos S."/>
            <person name="Vincourt P."/>
            <person name="Rieseberg L.H."/>
            <person name="Langlade N.B."/>
        </authorList>
    </citation>
    <scope>NUCLEOTIDE SEQUENCE</scope>
    <source>
        <tissue evidence="1">Leaves</tissue>
    </source>
</reference>
<reference evidence="1" key="2">
    <citation type="submission" date="2020-06" db="EMBL/GenBank/DDBJ databases">
        <title>Helianthus annuus Genome sequencing and assembly Release 2.</title>
        <authorList>
            <person name="Gouzy J."/>
            <person name="Langlade N."/>
            <person name="Munos S."/>
        </authorList>
    </citation>
    <scope>NUCLEOTIDE SEQUENCE</scope>
    <source>
        <tissue evidence="1">Leaves</tissue>
    </source>
</reference>
<protein>
    <recommendedName>
        <fullName evidence="3">Protein kinase domain-containing protein</fullName>
    </recommendedName>
</protein>
<evidence type="ECO:0000313" key="2">
    <source>
        <dbReference type="Proteomes" id="UP000215914"/>
    </source>
</evidence>
<dbReference type="Gramene" id="mRNA:HanXRQr2_Chr02g0059851">
    <property type="protein sequence ID" value="mRNA:HanXRQr2_Chr02g0059851"/>
    <property type="gene ID" value="HanXRQr2_Chr02g0059851"/>
</dbReference>
<organism evidence="1 2">
    <name type="scientific">Helianthus annuus</name>
    <name type="common">Common sunflower</name>
    <dbReference type="NCBI Taxonomy" id="4232"/>
    <lineage>
        <taxon>Eukaryota</taxon>
        <taxon>Viridiplantae</taxon>
        <taxon>Streptophyta</taxon>
        <taxon>Embryophyta</taxon>
        <taxon>Tracheophyta</taxon>
        <taxon>Spermatophyta</taxon>
        <taxon>Magnoliopsida</taxon>
        <taxon>eudicotyledons</taxon>
        <taxon>Gunneridae</taxon>
        <taxon>Pentapetalae</taxon>
        <taxon>asterids</taxon>
        <taxon>campanulids</taxon>
        <taxon>Asterales</taxon>
        <taxon>Asteraceae</taxon>
        <taxon>Asteroideae</taxon>
        <taxon>Heliantheae alliance</taxon>
        <taxon>Heliantheae</taxon>
        <taxon>Helianthus</taxon>
    </lineage>
</organism>
<dbReference type="GO" id="GO:0016740">
    <property type="term" value="F:transferase activity"/>
    <property type="evidence" value="ECO:0007669"/>
    <property type="project" value="UniProtKB-KW"/>
</dbReference>
<keyword evidence="1" id="KW-0808">Transferase</keyword>
<dbReference type="InterPro" id="IPR011009">
    <property type="entry name" value="Kinase-like_dom_sf"/>
</dbReference>
<comment type="caution">
    <text evidence="1">The sequence shown here is derived from an EMBL/GenBank/DDBJ whole genome shotgun (WGS) entry which is preliminary data.</text>
</comment>
<dbReference type="Gene3D" id="1.10.510.10">
    <property type="entry name" value="Transferase(Phosphotransferase) domain 1"/>
    <property type="match status" value="1"/>
</dbReference>
<keyword evidence="2" id="KW-1185">Reference proteome</keyword>
<proteinExistence type="predicted"/>
<dbReference type="Proteomes" id="UP000215914">
    <property type="component" value="Unassembled WGS sequence"/>
</dbReference>
<name>A0A9K3NZS2_HELAN</name>
<dbReference type="AlphaFoldDB" id="A0A9K3NZS2"/>
<accession>A0A9K3NZS2</accession>
<dbReference type="EMBL" id="MNCJ02000317">
    <property type="protein sequence ID" value="KAF5818015.1"/>
    <property type="molecule type" value="Genomic_DNA"/>
</dbReference>
<gene>
    <name evidence="1" type="ORF">HanXRQr2_Chr02g0059851</name>
</gene>
<evidence type="ECO:0000313" key="1">
    <source>
        <dbReference type="EMBL" id="KAF5818015.1"/>
    </source>
</evidence>